<evidence type="ECO:0000313" key="4">
    <source>
        <dbReference type="Proteomes" id="UP000076532"/>
    </source>
</evidence>
<evidence type="ECO:0000259" key="2">
    <source>
        <dbReference type="Pfam" id="PF18142"/>
    </source>
</evidence>
<dbReference type="STRING" id="436010.A0A166LDR7"/>
<organism evidence="3 4">
    <name type="scientific">Athelia psychrophila</name>
    <dbReference type="NCBI Taxonomy" id="1759441"/>
    <lineage>
        <taxon>Eukaryota</taxon>
        <taxon>Fungi</taxon>
        <taxon>Dikarya</taxon>
        <taxon>Basidiomycota</taxon>
        <taxon>Agaricomycotina</taxon>
        <taxon>Agaricomycetes</taxon>
        <taxon>Agaricomycetidae</taxon>
        <taxon>Atheliales</taxon>
        <taxon>Atheliaceae</taxon>
        <taxon>Athelia</taxon>
    </lineage>
</organism>
<feature type="compositionally biased region" description="Low complexity" evidence="1">
    <location>
        <begin position="18"/>
        <end position="27"/>
    </location>
</feature>
<protein>
    <recommendedName>
        <fullName evidence="2">SMODS and SLOG-associating 2TM effector domain-containing protein</fullName>
    </recommendedName>
</protein>
<feature type="region of interest" description="Disordered" evidence="1">
    <location>
        <begin position="1"/>
        <end position="139"/>
    </location>
</feature>
<gene>
    <name evidence="3" type="ORF">FIBSPDRAFT_952414</name>
</gene>
<dbReference type="AlphaFoldDB" id="A0A166LDR7"/>
<reference evidence="3 4" key="1">
    <citation type="journal article" date="2016" name="Mol. Biol. Evol.">
        <title>Comparative Genomics of Early-Diverging Mushroom-Forming Fungi Provides Insights into the Origins of Lignocellulose Decay Capabilities.</title>
        <authorList>
            <person name="Nagy L.G."/>
            <person name="Riley R."/>
            <person name="Tritt A."/>
            <person name="Adam C."/>
            <person name="Daum C."/>
            <person name="Floudas D."/>
            <person name="Sun H."/>
            <person name="Yadav J.S."/>
            <person name="Pangilinan J."/>
            <person name="Larsson K.H."/>
            <person name="Matsuura K."/>
            <person name="Barry K."/>
            <person name="Labutti K."/>
            <person name="Kuo R."/>
            <person name="Ohm R.A."/>
            <person name="Bhattacharya S.S."/>
            <person name="Shirouzu T."/>
            <person name="Yoshinaga Y."/>
            <person name="Martin F.M."/>
            <person name="Grigoriev I.V."/>
            <person name="Hibbett D.S."/>
        </authorList>
    </citation>
    <scope>NUCLEOTIDE SEQUENCE [LARGE SCALE GENOMIC DNA]</scope>
    <source>
        <strain evidence="3 4">CBS 109695</strain>
    </source>
</reference>
<dbReference type="NCBIfam" id="NF033635">
    <property type="entry name" value="SLATT_fungal"/>
    <property type="match status" value="1"/>
</dbReference>
<dbReference type="OrthoDB" id="3245801at2759"/>
<proteinExistence type="predicted"/>
<feature type="domain" description="SMODS and SLOG-associating 2TM effector" evidence="2">
    <location>
        <begin position="187"/>
        <end position="273"/>
    </location>
</feature>
<dbReference type="Pfam" id="PF18142">
    <property type="entry name" value="SLATT_fungal"/>
    <property type="match status" value="1"/>
</dbReference>
<dbReference type="EMBL" id="KV417536">
    <property type="protein sequence ID" value="KZP22844.1"/>
    <property type="molecule type" value="Genomic_DNA"/>
</dbReference>
<name>A0A166LDR7_9AGAM</name>
<dbReference type="InterPro" id="IPR041622">
    <property type="entry name" value="SLATT_fungi"/>
</dbReference>
<evidence type="ECO:0000256" key="1">
    <source>
        <dbReference type="SAM" id="MobiDB-lite"/>
    </source>
</evidence>
<sequence>MDRSVEPLQEPAEASGSQQPVQPTPTVAQHTGLGSGLGSGPRPPPKTESDRAFRTSRAPISRPMSPATEGHYEDASDQTTGSALYREQPMRQSSAPVLRAPSLTRGQPGGPGQSGQGTHRLILAGEAPPPTAPPNQRRSSALDWVLPRAERSKIYVPGARTVENRLQPTLDHARLEKTKSERKGAISPSRNSNCTQAAIVTSILGGVTTVVASYLARMRGSREPELSLARTKDLDHFIREAEAFQLDHGQTTDASKDAEVEEFRRRFEEMLGNNSAQTKLQPA</sequence>
<dbReference type="Proteomes" id="UP000076532">
    <property type="component" value="Unassembled WGS sequence"/>
</dbReference>
<keyword evidence="4" id="KW-1185">Reference proteome</keyword>
<accession>A0A166LDR7</accession>
<evidence type="ECO:0000313" key="3">
    <source>
        <dbReference type="EMBL" id="KZP22844.1"/>
    </source>
</evidence>